<gene>
    <name evidence="2" type="ORF">SAMEA2297795_02314</name>
    <name evidence="1" type="ORF">SAMEA2297796_02053</name>
</gene>
<organism evidence="2 4">
    <name type="scientific">Staphylococcus caeli</name>
    <dbReference type="NCBI Taxonomy" id="2201815"/>
    <lineage>
        <taxon>Bacteria</taxon>
        <taxon>Bacillati</taxon>
        <taxon>Bacillota</taxon>
        <taxon>Bacilli</taxon>
        <taxon>Bacillales</taxon>
        <taxon>Staphylococcaceae</taxon>
        <taxon>Staphylococcus</taxon>
    </lineage>
</organism>
<dbReference type="EMBL" id="FMPG01000013">
    <property type="protein sequence ID" value="SCT34847.1"/>
    <property type="molecule type" value="Genomic_DNA"/>
</dbReference>
<keyword evidence="3" id="KW-1185">Reference proteome</keyword>
<evidence type="ECO:0000313" key="2">
    <source>
        <dbReference type="EMBL" id="SCT34847.1"/>
    </source>
</evidence>
<evidence type="ECO:0000313" key="1">
    <source>
        <dbReference type="EMBL" id="SCT27038.1"/>
    </source>
</evidence>
<evidence type="ECO:0000313" key="3">
    <source>
        <dbReference type="Proteomes" id="UP000095412"/>
    </source>
</evidence>
<sequence>MSIIIDNQPELVYGTYEPPVTYEIKREVSDYELLTRFNPYYISEKISGAEEDIEMMYDRTYPHLASDEYLHQIYYESFPLEKLAIEIMEQKQNLDKFVRKSQRDLKAFYKVIGKYTINEQNDIKRYMKSNATYIPDIIDRLKSELYELVIDDRTKRNELREIKRRERNEAHAKQIKEEGRGRIEHKLLI</sequence>
<protein>
    <submittedName>
        <fullName evidence="2">Pathogenicity island protein</fullName>
    </submittedName>
</protein>
<reference evidence="2 4" key="2">
    <citation type="submission" date="2016-09" db="EMBL/GenBank/DDBJ databases">
        <authorList>
            <consortium name="Pathogen Informatics"/>
        </authorList>
    </citation>
    <scope>NUCLEOTIDE SEQUENCE [LARGE SCALE GENOMIC DNA]</scope>
    <source>
        <strain evidence="2 4">82B</strain>
    </source>
</reference>
<evidence type="ECO:0000313" key="4">
    <source>
        <dbReference type="Proteomes" id="UP000095768"/>
    </source>
</evidence>
<accession>A0A1D4QI52</accession>
<name>A0A1D4QI52_9STAP</name>
<dbReference type="GeneID" id="78333637"/>
<dbReference type="EMBL" id="FMPI01000017">
    <property type="protein sequence ID" value="SCT27038.1"/>
    <property type="molecule type" value="Genomic_DNA"/>
</dbReference>
<dbReference type="RefSeq" id="WP_069996221.1">
    <property type="nucleotide sequence ID" value="NZ_FMPG01000013.1"/>
</dbReference>
<reference evidence="1 3" key="1">
    <citation type="submission" date="2016-09" db="EMBL/GenBank/DDBJ databases">
        <authorList>
            <consortium name="Pathogen Informatics"/>
            <person name="Sun Q."/>
            <person name="Inoue M."/>
        </authorList>
    </citation>
    <scope>NUCLEOTIDE SEQUENCE [LARGE SCALE GENOMIC DNA]</scope>
    <source>
        <strain evidence="1 3">82C</strain>
    </source>
</reference>
<dbReference type="Proteomes" id="UP000095412">
    <property type="component" value="Unassembled WGS sequence"/>
</dbReference>
<dbReference type="Proteomes" id="UP000095768">
    <property type="component" value="Unassembled WGS sequence"/>
</dbReference>
<dbReference type="AlphaFoldDB" id="A0A1D4QI52"/>
<dbReference type="OrthoDB" id="2404043at2"/>
<proteinExistence type="predicted"/>